<evidence type="ECO:0000313" key="9">
    <source>
        <dbReference type="EMBL" id="MDF9409459.1"/>
    </source>
</evidence>
<keyword evidence="10" id="KW-1185">Reference proteome</keyword>
<evidence type="ECO:0000256" key="5">
    <source>
        <dbReference type="ARBA" id="ARBA00047720"/>
    </source>
</evidence>
<dbReference type="AlphaFoldDB" id="A0A9X4JTX2"/>
<comment type="caution">
    <text evidence="9">The sequence shown here is derived from an EMBL/GenBank/DDBJ whole genome shotgun (WGS) entry which is preliminary data.</text>
</comment>
<dbReference type="GO" id="GO:0006146">
    <property type="term" value="P:adenine catabolic process"/>
    <property type="evidence" value="ECO:0007669"/>
    <property type="project" value="InterPro"/>
</dbReference>
<dbReference type="RefSeq" id="WP_277444927.1">
    <property type="nucleotide sequence ID" value="NZ_JAKOAV010000031.1"/>
</dbReference>
<organism evidence="9 10">
    <name type="scientific">Pelotomaculum isophthalicicum JI</name>
    <dbReference type="NCBI Taxonomy" id="947010"/>
    <lineage>
        <taxon>Bacteria</taxon>
        <taxon>Bacillati</taxon>
        <taxon>Bacillota</taxon>
        <taxon>Clostridia</taxon>
        <taxon>Eubacteriales</taxon>
        <taxon>Desulfotomaculaceae</taxon>
        <taxon>Pelotomaculum</taxon>
    </lineage>
</organism>
<protein>
    <recommendedName>
        <fullName evidence="2 6">Adenine deaminase</fullName>
        <shortName evidence="6">Adenase</shortName>
        <shortName evidence="6">Adenine aminase</shortName>
        <ecNumber evidence="2 6">3.5.4.2</ecNumber>
    </recommendedName>
</protein>
<keyword evidence="4 6" id="KW-0464">Manganese</keyword>
<feature type="domain" description="Amidohydrolase-related" evidence="7">
    <location>
        <begin position="61"/>
        <end position="348"/>
    </location>
</feature>
<keyword evidence="3 6" id="KW-0378">Hydrolase</keyword>
<dbReference type="HAMAP" id="MF_01518">
    <property type="entry name" value="Adenine_deamin"/>
    <property type="match status" value="1"/>
</dbReference>
<dbReference type="PANTHER" id="PTHR11113">
    <property type="entry name" value="N-ACETYLGLUCOSAMINE-6-PHOSPHATE DEACETYLASE"/>
    <property type="match status" value="1"/>
</dbReference>
<comment type="cofactor">
    <cofactor evidence="6">
        <name>Mn(2+)</name>
        <dbReference type="ChEBI" id="CHEBI:29035"/>
    </cofactor>
</comment>
<comment type="similarity">
    <text evidence="1 6">Belongs to the metallo-dependent hydrolases superfamily. Adenine deaminase family.</text>
</comment>
<evidence type="ECO:0000256" key="1">
    <source>
        <dbReference type="ARBA" id="ARBA00006773"/>
    </source>
</evidence>
<dbReference type="SUPFAM" id="SSF51338">
    <property type="entry name" value="Composite domain of metallo-dependent hydrolases"/>
    <property type="match status" value="1"/>
</dbReference>
<evidence type="ECO:0000256" key="3">
    <source>
        <dbReference type="ARBA" id="ARBA00022801"/>
    </source>
</evidence>
<feature type="domain" description="Adenine deaminase C-terminal" evidence="8">
    <location>
        <begin position="401"/>
        <end position="566"/>
    </location>
</feature>
<dbReference type="Pfam" id="PF13382">
    <property type="entry name" value="Adenine_deam_C"/>
    <property type="match status" value="1"/>
</dbReference>
<dbReference type="EMBL" id="JAKOAV010000031">
    <property type="protein sequence ID" value="MDF9409459.1"/>
    <property type="molecule type" value="Genomic_DNA"/>
</dbReference>
<evidence type="ECO:0000256" key="4">
    <source>
        <dbReference type="ARBA" id="ARBA00023211"/>
    </source>
</evidence>
<dbReference type="InterPro" id="IPR006679">
    <property type="entry name" value="Adenine_deam"/>
</dbReference>
<dbReference type="InterPro" id="IPR011059">
    <property type="entry name" value="Metal-dep_hydrolase_composite"/>
</dbReference>
<evidence type="ECO:0000256" key="2">
    <source>
        <dbReference type="ARBA" id="ARBA00012782"/>
    </source>
</evidence>
<dbReference type="Pfam" id="PF01979">
    <property type="entry name" value="Amidohydro_1"/>
    <property type="match status" value="1"/>
</dbReference>
<dbReference type="PANTHER" id="PTHR11113:SF2">
    <property type="entry name" value="ADENINE DEAMINASE"/>
    <property type="match status" value="1"/>
</dbReference>
<dbReference type="Gene3D" id="3.20.20.140">
    <property type="entry name" value="Metal-dependent hydrolases"/>
    <property type="match status" value="1"/>
</dbReference>
<dbReference type="InterPro" id="IPR032466">
    <property type="entry name" value="Metal_Hydrolase"/>
</dbReference>
<accession>A0A9X4JTX2</accession>
<dbReference type="Gene3D" id="2.30.40.10">
    <property type="entry name" value="Urease, subunit C, domain 1"/>
    <property type="match status" value="1"/>
</dbReference>
<evidence type="ECO:0000313" key="10">
    <source>
        <dbReference type="Proteomes" id="UP001154312"/>
    </source>
</evidence>
<comment type="catalytic activity">
    <reaction evidence="5 6">
        <text>adenine + H2O + H(+) = hypoxanthine + NH4(+)</text>
        <dbReference type="Rhea" id="RHEA:23688"/>
        <dbReference type="ChEBI" id="CHEBI:15377"/>
        <dbReference type="ChEBI" id="CHEBI:15378"/>
        <dbReference type="ChEBI" id="CHEBI:16708"/>
        <dbReference type="ChEBI" id="CHEBI:17368"/>
        <dbReference type="ChEBI" id="CHEBI:28938"/>
        <dbReference type="EC" id="3.5.4.2"/>
    </reaction>
</comment>
<dbReference type="EC" id="3.5.4.2" evidence="2 6"/>
<evidence type="ECO:0000259" key="7">
    <source>
        <dbReference type="Pfam" id="PF01979"/>
    </source>
</evidence>
<dbReference type="InterPro" id="IPR006680">
    <property type="entry name" value="Amidohydro-rel"/>
</dbReference>
<reference evidence="9" key="1">
    <citation type="submission" date="2022-02" db="EMBL/GenBank/DDBJ databases">
        <authorList>
            <person name="Leng L."/>
        </authorList>
    </citation>
    <scope>NUCLEOTIDE SEQUENCE</scope>
    <source>
        <strain evidence="9">JI</strain>
    </source>
</reference>
<dbReference type="GO" id="GO:0000034">
    <property type="term" value="F:adenine deaminase activity"/>
    <property type="evidence" value="ECO:0007669"/>
    <property type="project" value="UniProtKB-UniRule"/>
</dbReference>
<evidence type="ECO:0000256" key="6">
    <source>
        <dbReference type="HAMAP-Rule" id="MF_01518"/>
    </source>
</evidence>
<name>A0A9X4JTX2_9FIRM</name>
<gene>
    <name evidence="6" type="primary">ade</name>
    <name evidence="9" type="ORF">L7E55_14025</name>
</gene>
<proteinExistence type="inferred from homology"/>
<dbReference type="InterPro" id="IPR026912">
    <property type="entry name" value="Adenine_deam_C"/>
</dbReference>
<dbReference type="SUPFAM" id="SSF51556">
    <property type="entry name" value="Metallo-dependent hydrolases"/>
    <property type="match status" value="1"/>
</dbReference>
<evidence type="ECO:0000259" key="8">
    <source>
        <dbReference type="Pfam" id="PF13382"/>
    </source>
</evidence>
<dbReference type="Proteomes" id="UP001154312">
    <property type="component" value="Unassembled WGS sequence"/>
</dbReference>
<sequence length="574" mass="62136">MGKEPADLIINNCDVLNVYTGEILENQQLLIAGDRIAYVGTKLDFPEGQNTKIIDADGQLIIPGMIDGHIHMDASLMNIEEFVGLSLARGTTTTITECYFTSNAMGIQGVNAFIDQFKNQPQRIFATAPIISFLCSDNGNGISVINESEMISLLQRPGIVGTGEIYWSNLLDTGSNEGLINIIEAAISLGKTVEGHGAGAKSQRLAAFVAHGIDSCHEPITAEEVRDRLRLGLFTMIREGSIRRELDAVIGPLTEMDLALRRAILVSDAVWPVDLLRYGHMDYIVQKAINLGLNPVTAIQMATINVAEHFHLGGHLGGIAPGKCADMVIIPNLKTIEPKLVICRGKVVAQDGRMLEKPAKTHFPADTYQCININPVQPGFFRVPATSPITKVRAIELITNIVNRETTLDLPVIDGEIAPAGGDDVLKVAVINRYIRNIKGCTGFIKGYGLKRGALASSYSYDEGSLVVMGASDSDMAAAVNRIRELQGGIVYCCEGQVIEELPLPILGCISDIPGPEVAAKNTSLERAVREAGCKIDNPLLTLFTVTFTAIPSLRLLSRGYYQSREKRMVNVLA</sequence>